<dbReference type="NCBIfam" id="TIGR00855">
    <property type="entry name" value="L12"/>
    <property type="match status" value="1"/>
</dbReference>
<dbReference type="RefSeq" id="WP_138842362.1">
    <property type="nucleotide sequence ID" value="NZ_VCPD01000004.1"/>
</dbReference>
<dbReference type="Pfam" id="PF16320">
    <property type="entry name" value="Ribosomal_L12_N"/>
    <property type="match status" value="1"/>
</dbReference>
<feature type="domain" description="Large ribosomal subunit protein bL12 oligomerization" evidence="6">
    <location>
        <begin position="5"/>
        <end position="52"/>
    </location>
</feature>
<dbReference type="SUPFAM" id="SSF54736">
    <property type="entry name" value="ClpS-like"/>
    <property type="match status" value="1"/>
</dbReference>
<organism evidence="7 8">
    <name type="scientific">Ruegeria sediminis</name>
    <dbReference type="NCBI Taxonomy" id="2583820"/>
    <lineage>
        <taxon>Bacteria</taxon>
        <taxon>Pseudomonadati</taxon>
        <taxon>Pseudomonadota</taxon>
        <taxon>Alphaproteobacteria</taxon>
        <taxon>Rhodobacterales</taxon>
        <taxon>Roseobacteraceae</taxon>
        <taxon>Ruegeria</taxon>
    </lineage>
</organism>
<dbReference type="GO" id="GO:0005840">
    <property type="term" value="C:ribosome"/>
    <property type="evidence" value="ECO:0007669"/>
    <property type="project" value="UniProtKB-KW"/>
</dbReference>
<dbReference type="PANTHER" id="PTHR45987:SF4">
    <property type="entry name" value="LARGE RIBOSOMAL SUBUNIT PROTEIN BL12M"/>
    <property type="match status" value="1"/>
</dbReference>
<proteinExistence type="inferred from homology"/>
<dbReference type="CDD" id="cd00387">
    <property type="entry name" value="Ribosomal_L7_L12"/>
    <property type="match status" value="1"/>
</dbReference>
<dbReference type="InterPro" id="IPR013823">
    <property type="entry name" value="Ribosomal_bL12_C"/>
</dbReference>
<dbReference type="Pfam" id="PF00542">
    <property type="entry name" value="Ribosomal_L12"/>
    <property type="match status" value="1"/>
</dbReference>
<comment type="subunit">
    <text evidence="4">Homodimer. Part of the ribosomal stalk of the 50S ribosomal subunit. Forms a multimeric L10(L12)X complex, where L10 forms an elongated spine to which 2 to 4 L12 dimers bind in a sequential fashion. Binds GTP-bound translation factors.</text>
</comment>
<dbReference type="InterPro" id="IPR036235">
    <property type="entry name" value="Ribosomal_bL12_oligo_N_sf"/>
</dbReference>
<comment type="similarity">
    <text evidence="1 4">Belongs to the bacterial ribosomal protein bL12 family.</text>
</comment>
<evidence type="ECO:0000256" key="4">
    <source>
        <dbReference type="HAMAP-Rule" id="MF_00368"/>
    </source>
</evidence>
<evidence type="ECO:0000313" key="7">
    <source>
        <dbReference type="EMBL" id="TMV06760.1"/>
    </source>
</evidence>
<dbReference type="SUPFAM" id="SSF48300">
    <property type="entry name" value="Ribosomal protein L7/12, oligomerisation (N-terminal) domain"/>
    <property type="match status" value="1"/>
</dbReference>
<evidence type="ECO:0000256" key="1">
    <source>
        <dbReference type="ARBA" id="ARBA00007197"/>
    </source>
</evidence>
<reference evidence="7 8" key="1">
    <citation type="submission" date="2019-05" db="EMBL/GenBank/DDBJ databases">
        <title>Ruegeria sp. nov., isolated from tidal flat.</title>
        <authorList>
            <person name="Kim W."/>
        </authorList>
    </citation>
    <scope>NUCLEOTIDE SEQUENCE [LARGE SCALE GENOMIC DNA]</scope>
    <source>
        <strain evidence="7 8">CAU 1488</strain>
    </source>
</reference>
<dbReference type="HAMAP" id="MF_00368">
    <property type="entry name" value="Ribosomal_bL12"/>
    <property type="match status" value="1"/>
</dbReference>
<dbReference type="Proteomes" id="UP001193035">
    <property type="component" value="Unassembled WGS sequence"/>
</dbReference>
<evidence type="ECO:0000259" key="6">
    <source>
        <dbReference type="Pfam" id="PF16320"/>
    </source>
</evidence>
<dbReference type="InterPro" id="IPR008932">
    <property type="entry name" value="Ribosomal_bL12_oligo"/>
</dbReference>
<comment type="function">
    <text evidence="4">Forms part of the ribosomal stalk which helps the ribosome interact with GTP-bound translation factors. Is thus essential for accurate translation.</text>
</comment>
<keyword evidence="2 4" id="KW-0689">Ribosomal protein</keyword>
<evidence type="ECO:0000259" key="5">
    <source>
        <dbReference type="Pfam" id="PF00542"/>
    </source>
</evidence>
<evidence type="ECO:0000313" key="8">
    <source>
        <dbReference type="Proteomes" id="UP001193035"/>
    </source>
</evidence>
<dbReference type="EMBL" id="VCPD01000004">
    <property type="protein sequence ID" value="TMV06760.1"/>
    <property type="molecule type" value="Genomic_DNA"/>
</dbReference>
<comment type="caution">
    <text evidence="7">The sequence shown here is derived from an EMBL/GenBank/DDBJ whole genome shotgun (WGS) entry which is preliminary data.</text>
</comment>
<accession>A0ABY2WVH6</accession>
<keyword evidence="8" id="KW-1185">Reference proteome</keyword>
<dbReference type="PANTHER" id="PTHR45987">
    <property type="entry name" value="39S RIBOSOMAL PROTEIN L12"/>
    <property type="match status" value="1"/>
</dbReference>
<sequence length="125" mass="12833">MADLKKLAEEIVGLTLLEAQELKTILKDEYGIEPAAGGAVMVAAAGGDAGGAAEEEKTEFDVVLKNAGASKINVIKEVRGITGLGLKEAKELVEAGGKIKEAVSKDEAEEIKGKLEAAGAEVELA</sequence>
<gene>
    <name evidence="4" type="primary">rplL</name>
    <name evidence="7" type="ORF">FGK63_11575</name>
</gene>
<protein>
    <recommendedName>
        <fullName evidence="4">Large ribosomal subunit protein bL12</fullName>
    </recommendedName>
</protein>
<evidence type="ECO:0000256" key="3">
    <source>
        <dbReference type="ARBA" id="ARBA00023274"/>
    </source>
</evidence>
<name>A0ABY2WVH6_9RHOB</name>
<dbReference type="InterPro" id="IPR014719">
    <property type="entry name" value="Ribosomal_bL12_C/ClpS-like"/>
</dbReference>
<feature type="domain" description="Large ribosomal subunit protein bL12 C-terminal" evidence="5">
    <location>
        <begin position="60"/>
        <end position="124"/>
    </location>
</feature>
<dbReference type="InterPro" id="IPR000206">
    <property type="entry name" value="Ribosomal_bL12"/>
</dbReference>
<dbReference type="Gene3D" id="3.30.1390.10">
    <property type="match status" value="1"/>
</dbReference>
<keyword evidence="3 4" id="KW-0687">Ribonucleoprotein</keyword>
<evidence type="ECO:0000256" key="2">
    <source>
        <dbReference type="ARBA" id="ARBA00022980"/>
    </source>
</evidence>
<dbReference type="Gene3D" id="1.20.5.710">
    <property type="entry name" value="Single helix bin"/>
    <property type="match status" value="1"/>
</dbReference>